<keyword evidence="2" id="KW-1133">Transmembrane helix</keyword>
<keyword evidence="2" id="KW-0472">Membrane</keyword>
<feature type="compositionally biased region" description="Pro residues" evidence="1">
    <location>
        <begin position="147"/>
        <end position="166"/>
    </location>
</feature>
<keyword evidence="2" id="KW-0812">Transmembrane</keyword>
<evidence type="ECO:0000256" key="1">
    <source>
        <dbReference type="SAM" id="MobiDB-lite"/>
    </source>
</evidence>
<evidence type="ECO:0000256" key="2">
    <source>
        <dbReference type="SAM" id="Phobius"/>
    </source>
</evidence>
<organism evidence="3 4">
    <name type="scientific">Mycolicibacterium aubagnense</name>
    <dbReference type="NCBI Taxonomy" id="319707"/>
    <lineage>
        <taxon>Bacteria</taxon>
        <taxon>Bacillati</taxon>
        <taxon>Actinomycetota</taxon>
        <taxon>Actinomycetes</taxon>
        <taxon>Mycobacteriales</taxon>
        <taxon>Mycobacteriaceae</taxon>
        <taxon>Mycolicibacterium</taxon>
    </lineage>
</organism>
<feature type="region of interest" description="Disordered" evidence="1">
    <location>
        <begin position="94"/>
        <end position="166"/>
    </location>
</feature>
<sequence length="166" mass="16817">MNTPAMLIRTVLYGLLIQLLAIIVIAAAIPGGASWLTLVGYVTAFYDHNVFALHIVSVPWTDPAVFISLQTSVQMLAVAMAAAGLITLARTNPWQHGVLPDSAPPGRDKTLRDPPTPAPAPMPPPGGANSSTVSAPPPGPAAGGPPAGRPPSPPSPMPPAPGPVGP</sequence>
<feature type="transmembrane region" description="Helical" evidence="2">
    <location>
        <begin position="64"/>
        <end position="89"/>
    </location>
</feature>
<protein>
    <submittedName>
        <fullName evidence="3">Uncharacterized protein</fullName>
    </submittedName>
</protein>
<dbReference type="EMBL" id="AP022577">
    <property type="protein sequence ID" value="BBX87905.1"/>
    <property type="molecule type" value="Genomic_DNA"/>
</dbReference>
<dbReference type="RefSeq" id="WP_138230340.1">
    <property type="nucleotide sequence ID" value="NZ_AP022577.1"/>
</dbReference>
<gene>
    <name evidence="3" type="ORF">MAUB_57780</name>
</gene>
<evidence type="ECO:0000313" key="3">
    <source>
        <dbReference type="EMBL" id="BBX87905.1"/>
    </source>
</evidence>
<keyword evidence="4" id="KW-1185">Reference proteome</keyword>
<evidence type="ECO:0000313" key="4">
    <source>
        <dbReference type="Proteomes" id="UP000465609"/>
    </source>
</evidence>
<feature type="compositionally biased region" description="Pro residues" evidence="1">
    <location>
        <begin position="114"/>
        <end position="126"/>
    </location>
</feature>
<proteinExistence type="predicted"/>
<feature type="transmembrane region" description="Helical" evidence="2">
    <location>
        <begin position="12"/>
        <end position="44"/>
    </location>
</feature>
<name>A0ABM7IMF2_9MYCO</name>
<reference evidence="3 4" key="1">
    <citation type="journal article" date="2019" name="Emerg. Microbes Infect.">
        <title>Comprehensive subspecies identification of 175 nontuberculous mycobacteria species based on 7547 genomic profiles.</title>
        <authorList>
            <person name="Matsumoto Y."/>
            <person name="Kinjo T."/>
            <person name="Motooka D."/>
            <person name="Nabeya D."/>
            <person name="Jung N."/>
            <person name="Uechi K."/>
            <person name="Horii T."/>
            <person name="Iida T."/>
            <person name="Fujita J."/>
            <person name="Nakamura S."/>
        </authorList>
    </citation>
    <scope>NUCLEOTIDE SEQUENCE [LARGE SCALE GENOMIC DNA]</scope>
    <source>
        <strain evidence="3 4">JCM 15296</strain>
    </source>
</reference>
<accession>A0ABM7IMF2</accession>
<dbReference type="Proteomes" id="UP000465609">
    <property type="component" value="Chromosome"/>
</dbReference>